<evidence type="ECO:0000313" key="5">
    <source>
        <dbReference type="Proteomes" id="UP000095657"/>
    </source>
</evidence>
<proteinExistence type="predicted"/>
<dbReference type="EMBL" id="CZBL01000016">
    <property type="protein sequence ID" value="CUQ45446.1"/>
    <property type="molecule type" value="Genomic_DNA"/>
</dbReference>
<dbReference type="AlphaFoldDB" id="A0A174WIL3"/>
<name>A0A174WIL3_9BACE</name>
<dbReference type="Pfam" id="PF13481">
    <property type="entry name" value="AAA_25"/>
    <property type="match status" value="1"/>
</dbReference>
<dbReference type="EMBL" id="VVYF01000020">
    <property type="protein sequence ID" value="KAA5488336.1"/>
    <property type="molecule type" value="Genomic_DNA"/>
</dbReference>
<evidence type="ECO:0000313" key="7">
    <source>
        <dbReference type="Proteomes" id="UP000427825"/>
    </source>
</evidence>
<organism evidence="2 6">
    <name type="scientific">Bacteroides caccae</name>
    <dbReference type="NCBI Taxonomy" id="47678"/>
    <lineage>
        <taxon>Bacteria</taxon>
        <taxon>Pseudomonadati</taxon>
        <taxon>Bacteroidota</taxon>
        <taxon>Bacteroidia</taxon>
        <taxon>Bacteroidales</taxon>
        <taxon>Bacteroidaceae</taxon>
        <taxon>Bacteroides</taxon>
    </lineage>
</organism>
<evidence type="ECO:0000313" key="3">
    <source>
        <dbReference type="EMBL" id="KAA5476720.1"/>
    </source>
</evidence>
<dbReference type="SUPFAM" id="SSF52540">
    <property type="entry name" value="P-loop containing nucleoside triphosphate hydrolases"/>
    <property type="match status" value="1"/>
</dbReference>
<evidence type="ECO:0000313" key="8">
    <source>
        <dbReference type="Proteomes" id="UP000491168"/>
    </source>
</evidence>
<dbReference type="InterPro" id="IPR027417">
    <property type="entry name" value="P-loop_NTPase"/>
</dbReference>
<evidence type="ECO:0000313" key="2">
    <source>
        <dbReference type="EMBL" id="CUQ45446.1"/>
    </source>
</evidence>
<dbReference type="Proteomes" id="UP000491168">
    <property type="component" value="Unassembled WGS sequence"/>
</dbReference>
<dbReference type="Proteomes" id="UP000095657">
    <property type="component" value="Unassembled WGS sequence"/>
</dbReference>
<dbReference type="Proteomes" id="UP000095725">
    <property type="component" value="Unassembled WGS sequence"/>
</dbReference>
<evidence type="ECO:0000313" key="4">
    <source>
        <dbReference type="EMBL" id="KAA5488336.1"/>
    </source>
</evidence>
<protein>
    <submittedName>
        <fullName evidence="3">AAA family ATPase</fullName>
    </submittedName>
    <submittedName>
        <fullName evidence="2">Toprim domain-containing protein</fullName>
    </submittedName>
</protein>
<dbReference type="EMBL" id="VVYJ01000006">
    <property type="protein sequence ID" value="KAA5476720.1"/>
    <property type="molecule type" value="Genomic_DNA"/>
</dbReference>
<gene>
    <name evidence="1" type="ORF">ERS852494_00824</name>
    <name evidence="2" type="ORF">ERS852558_03437</name>
    <name evidence="4" type="ORF">F2Y35_17895</name>
    <name evidence="3" type="ORF">F2Y39_12320</name>
</gene>
<dbReference type="Proteomes" id="UP000427825">
    <property type="component" value="Unassembled WGS sequence"/>
</dbReference>
<evidence type="ECO:0000313" key="6">
    <source>
        <dbReference type="Proteomes" id="UP000095725"/>
    </source>
</evidence>
<dbReference type="RefSeq" id="WP_022042766.1">
    <property type="nucleotide sequence ID" value="NZ_CAXSUM010000001.1"/>
</dbReference>
<dbReference type="EMBL" id="CZAI01000002">
    <property type="protein sequence ID" value="CUO82399.1"/>
    <property type="molecule type" value="Genomic_DNA"/>
</dbReference>
<reference evidence="5 6" key="1">
    <citation type="submission" date="2015-09" db="EMBL/GenBank/DDBJ databases">
        <authorList>
            <consortium name="Pathogen Informatics"/>
        </authorList>
    </citation>
    <scope>NUCLEOTIDE SEQUENCE [LARGE SCALE GENOMIC DNA]</scope>
    <source>
        <strain evidence="1 5">2789STDY5834880</strain>
        <strain evidence="2 6">2789STDY5834946</strain>
    </source>
</reference>
<accession>A0A174WIL3</accession>
<sequence length="370" mass="41171">MTDSNSPLQYQPTPVGNAKAYEEILRTSIIHIGEEYQSPPEIIWVDDSVIATLGNFSASTGKAKSRKTFNVSALVAASLSGNRILNYRAKLPEGKRKVLYFDTEQSRFHCHKVMQRILRLAGLPDNEDCENFVFVGLREFAPSVRLGAIQYALDTWKDYGLVIIDGLRDLMIDINDASESVHLINMMMNWSSVFNIHIHCVLHLNKIDDNIRGHIGTELTNKAETVLVINRSTVYADVSEVHPLNMRDKEFKPFAFSVNEMGLPGVANGYSLKSGTKIQKRITAADLTDKQHEQALRAAYNGKSMIDGFENTVAALIAGYASIGFNRKRTLMSKILASLIDKGLIKVNGNDYVLAAAEATPSLFDKEEKE</sequence>
<dbReference type="STRING" id="47678.ERS852494_00824"/>
<dbReference type="Gene3D" id="3.40.50.300">
    <property type="entry name" value="P-loop containing nucleotide triphosphate hydrolases"/>
    <property type="match status" value="1"/>
</dbReference>
<evidence type="ECO:0000313" key="1">
    <source>
        <dbReference type="EMBL" id="CUO82399.1"/>
    </source>
</evidence>
<reference evidence="7 8" key="2">
    <citation type="journal article" date="2019" name="Nat. Med.">
        <title>A library of human gut bacterial isolates paired with longitudinal multiomics data enables mechanistic microbiome research.</title>
        <authorList>
            <person name="Poyet M."/>
            <person name="Groussin M."/>
            <person name="Gibbons S.M."/>
            <person name="Avila-Pacheco J."/>
            <person name="Jiang X."/>
            <person name="Kearney S.M."/>
            <person name="Perrotta A.R."/>
            <person name="Berdy B."/>
            <person name="Zhao S."/>
            <person name="Lieberman T.D."/>
            <person name="Swanson P.K."/>
            <person name="Smith M."/>
            <person name="Roesemann S."/>
            <person name="Alexander J.E."/>
            <person name="Rich S.A."/>
            <person name="Livny J."/>
            <person name="Vlamakis H."/>
            <person name="Clish C."/>
            <person name="Bullock K."/>
            <person name="Deik A."/>
            <person name="Scott J."/>
            <person name="Pierce K.A."/>
            <person name="Xavier R.J."/>
            <person name="Alm E.J."/>
        </authorList>
    </citation>
    <scope>NUCLEOTIDE SEQUENCE [LARGE SCALE GENOMIC DNA]</scope>
    <source>
        <strain evidence="4 8">BIOML-A21</strain>
        <strain evidence="3 7">BIOML-A25</strain>
    </source>
</reference>